<evidence type="ECO:0000313" key="1">
    <source>
        <dbReference type="EMBL" id="CAG8474331.1"/>
    </source>
</evidence>
<proteinExistence type="predicted"/>
<gene>
    <name evidence="1" type="ORF">GMARGA_LOCUS928</name>
</gene>
<organism evidence="1 2">
    <name type="scientific">Gigaspora margarita</name>
    <dbReference type="NCBI Taxonomy" id="4874"/>
    <lineage>
        <taxon>Eukaryota</taxon>
        <taxon>Fungi</taxon>
        <taxon>Fungi incertae sedis</taxon>
        <taxon>Mucoromycota</taxon>
        <taxon>Glomeromycotina</taxon>
        <taxon>Glomeromycetes</taxon>
        <taxon>Diversisporales</taxon>
        <taxon>Gigasporaceae</taxon>
        <taxon>Gigaspora</taxon>
    </lineage>
</organism>
<name>A0ABM8VXW2_GIGMA</name>
<protein>
    <submittedName>
        <fullName evidence="1">15284_t:CDS:1</fullName>
    </submittedName>
</protein>
<keyword evidence="2" id="KW-1185">Reference proteome</keyword>
<accession>A0ABM8VXW2</accession>
<dbReference type="Proteomes" id="UP000789901">
    <property type="component" value="Unassembled WGS sequence"/>
</dbReference>
<comment type="caution">
    <text evidence="1">The sequence shown here is derived from an EMBL/GenBank/DDBJ whole genome shotgun (WGS) entry which is preliminary data.</text>
</comment>
<evidence type="ECO:0000313" key="2">
    <source>
        <dbReference type="Proteomes" id="UP000789901"/>
    </source>
</evidence>
<sequence>MDIEIEQLSKELRYLNNKVRYIEEIYPVRPWCKNGDKVAKNEEIELEKNINALKVVNKVAKMDHVNKLFEPKDIKILDEKYYTKEDLNDKFFGIL</sequence>
<reference evidence="1 2" key="1">
    <citation type="submission" date="2021-06" db="EMBL/GenBank/DDBJ databases">
        <authorList>
            <person name="Kallberg Y."/>
            <person name="Tangrot J."/>
            <person name="Rosling A."/>
        </authorList>
    </citation>
    <scope>NUCLEOTIDE SEQUENCE [LARGE SCALE GENOMIC DNA]</scope>
    <source>
        <strain evidence="1 2">120-4 pot B 10/14</strain>
    </source>
</reference>
<dbReference type="EMBL" id="CAJVQB010000200">
    <property type="protein sequence ID" value="CAG8474331.1"/>
    <property type="molecule type" value="Genomic_DNA"/>
</dbReference>